<comment type="similarity">
    <text evidence="2 15">Belongs to the alkaline phosphatase family.</text>
</comment>
<comment type="subcellular location">
    <subcellularLocation>
        <location evidence="1">Cell membrane</location>
        <topology evidence="1">Lipid-anchor</topology>
        <topology evidence="1">GPI-anchor</topology>
    </subcellularLocation>
</comment>
<evidence type="ECO:0000256" key="14">
    <source>
        <dbReference type="PIRSR" id="PIRSR601952-2"/>
    </source>
</evidence>
<sequence length="529" mass="58383">MALVNHLPKVSVVFLVILALTQQIESLTSSMDRTRNLEFSSQDIRIEKDGDYWLEKASNALKGQLQKRQQTNRAKNIILLIGDGMSLTTVTAARIYGGQAAGKNGESSSLSFENFPDIGLAKTYCVNSQVADSACTATAYLTGVKNNRATIGVTANVTKYDCRAEQDTKNHITSILDWAQKANKSTGIVTNTRITHATPAGAYAHSCYRHWESDRDISDSNKAIDQKRACRDIAQQLIRDLPGKNINVILGGGREKLLPSSQEIKRGRSDNIDLIKEWTREKTERNLRNKYVATRSQLVEGNVTETDYLLGLFTDSHFQYALLPGKESQPSLAEMTEAAIRVLSKNEEGYFLLVEGGLIDLAHHANKAHIALHETIEFDMAIRKALELSNASDTLIVVTADHSHTLTHSGYPVRGSSVFGLAGISNVDKMPLPILSYAAGPGYHHTFTRDGLRYPFWDDQIDKNFRFPATFPQQEANHGGEDVPVYAKGPWSHLLTGSYEQNLIPIVMAYAAGIGPGKTPNEISPLNRK</sequence>
<name>A0A2L1IQ96_NILLU</name>
<dbReference type="PRINTS" id="PR00113">
    <property type="entry name" value="ALKPHPHTASE"/>
</dbReference>
<dbReference type="PANTHER" id="PTHR11596">
    <property type="entry name" value="ALKALINE PHOSPHATASE"/>
    <property type="match status" value="1"/>
</dbReference>
<evidence type="ECO:0000256" key="9">
    <source>
        <dbReference type="ARBA" id="ARBA00022842"/>
    </source>
</evidence>
<dbReference type="OrthoDB" id="5818554at2759"/>
<keyword evidence="11" id="KW-0325">Glycoprotein</keyword>
<reference evidence="18" key="1">
    <citation type="journal article" date="2018" name="J. Insect Sci.">
        <title>Analysis of Homologs of Cry-toxin Receptor-Related Proteins in the Midgut of a Non-Bt Target, Nilaparvata lugens (Stal) (Hemiptera: Delphacidae).</title>
        <authorList>
            <person name="Shao E."/>
            <person name="Lin L."/>
            <person name="Liu S."/>
            <person name="Zhang J."/>
            <person name="Chen X."/>
            <person name="Sha L."/>
            <person name="Huang Z."/>
            <person name="Huang B."/>
            <person name="Guan X."/>
        </authorList>
    </citation>
    <scope>NUCLEOTIDE SEQUENCE</scope>
</reference>
<accession>A0A2L1IQ96</accession>
<feature type="active site" description="Phosphoserine intermediate" evidence="13">
    <location>
        <position position="133"/>
    </location>
</feature>
<evidence type="ECO:0000256" key="2">
    <source>
        <dbReference type="ARBA" id="ARBA00005984"/>
    </source>
</evidence>
<evidence type="ECO:0000256" key="10">
    <source>
        <dbReference type="ARBA" id="ARBA00023136"/>
    </source>
</evidence>
<keyword evidence="8 14" id="KW-0862">Zinc</keyword>
<evidence type="ECO:0000256" key="3">
    <source>
        <dbReference type="ARBA" id="ARBA00012647"/>
    </source>
</evidence>
<keyword evidence="17" id="KW-0732">Signal</keyword>
<dbReference type="InterPro" id="IPR018299">
    <property type="entry name" value="Alkaline_phosphatase_AS"/>
</dbReference>
<evidence type="ECO:0000256" key="15">
    <source>
        <dbReference type="RuleBase" id="RU003946"/>
    </source>
</evidence>
<dbReference type="GO" id="GO:0005886">
    <property type="term" value="C:plasma membrane"/>
    <property type="evidence" value="ECO:0007669"/>
    <property type="project" value="UniProtKB-SubCell"/>
</dbReference>
<keyword evidence="7 16" id="KW-0378">Hydrolase</keyword>
<evidence type="ECO:0000256" key="6">
    <source>
        <dbReference type="ARBA" id="ARBA00022723"/>
    </source>
</evidence>
<dbReference type="GO" id="GO:0046872">
    <property type="term" value="F:metal ion binding"/>
    <property type="evidence" value="ECO:0007669"/>
    <property type="project" value="UniProtKB-KW"/>
</dbReference>
<dbReference type="InterPro" id="IPR001952">
    <property type="entry name" value="Alkaline_phosphatase"/>
</dbReference>
<evidence type="ECO:0000256" key="8">
    <source>
        <dbReference type="ARBA" id="ARBA00022833"/>
    </source>
</evidence>
<keyword evidence="6 14" id="KW-0479">Metal-binding</keyword>
<comment type="cofactor">
    <cofactor evidence="14">
        <name>Mg(2+)</name>
        <dbReference type="ChEBI" id="CHEBI:18420"/>
    </cofactor>
    <text evidence="14">Binds 1 Mg(2+) ion.</text>
</comment>
<feature type="chain" id="PRO_5014688527" description="Alkaline phosphatase" evidence="17">
    <location>
        <begin position="27"/>
        <end position="529"/>
    </location>
</feature>
<protein>
    <recommendedName>
        <fullName evidence="3 16">Alkaline phosphatase</fullName>
        <ecNumber evidence="3 16">3.1.3.1</ecNumber>
    </recommendedName>
</protein>
<dbReference type="InterPro" id="IPR017850">
    <property type="entry name" value="Alkaline_phosphatase_core_sf"/>
</dbReference>
<dbReference type="EC" id="3.1.3.1" evidence="3 16"/>
<feature type="binding site" evidence="14">
    <location>
        <position position="83"/>
    </location>
    <ligand>
        <name>Mg(2+)</name>
        <dbReference type="ChEBI" id="CHEBI:18420"/>
    </ligand>
</feature>
<dbReference type="Pfam" id="PF00245">
    <property type="entry name" value="Alk_phosphatase"/>
    <property type="match status" value="1"/>
</dbReference>
<feature type="binding site" evidence="14">
    <location>
        <position position="478"/>
    </location>
    <ligand>
        <name>Zn(2+)</name>
        <dbReference type="ChEBI" id="CHEBI:29105"/>
        <label>2</label>
    </ligand>
</feature>
<feature type="binding site" evidence="14">
    <location>
        <position position="355"/>
    </location>
    <ligand>
        <name>Mg(2+)</name>
        <dbReference type="ChEBI" id="CHEBI:18420"/>
    </ligand>
</feature>
<dbReference type="GO" id="GO:0004035">
    <property type="term" value="F:alkaline phosphatase activity"/>
    <property type="evidence" value="ECO:0007669"/>
    <property type="project" value="UniProtKB-EC"/>
</dbReference>
<evidence type="ECO:0000256" key="5">
    <source>
        <dbReference type="ARBA" id="ARBA00022622"/>
    </source>
</evidence>
<feature type="binding site" evidence="14">
    <location>
        <position position="196"/>
    </location>
    <ligand>
        <name>Mg(2+)</name>
        <dbReference type="ChEBI" id="CHEBI:18420"/>
    </ligand>
</feature>
<evidence type="ECO:0000256" key="12">
    <source>
        <dbReference type="ARBA" id="ARBA00023288"/>
    </source>
</evidence>
<dbReference type="PROSITE" id="PS00123">
    <property type="entry name" value="ALKALINE_PHOSPHATASE"/>
    <property type="match status" value="1"/>
</dbReference>
<keyword evidence="10" id="KW-0472">Membrane</keyword>
<evidence type="ECO:0000256" key="7">
    <source>
        <dbReference type="ARBA" id="ARBA00022801"/>
    </source>
</evidence>
<dbReference type="PANTHER" id="PTHR11596:SF91">
    <property type="entry name" value="ALKALINE PHOSPHATASE-RELATED"/>
    <property type="match status" value="1"/>
</dbReference>
<feature type="signal peptide" evidence="17">
    <location>
        <begin position="1"/>
        <end position="26"/>
    </location>
</feature>
<evidence type="ECO:0000256" key="4">
    <source>
        <dbReference type="ARBA" id="ARBA00022475"/>
    </source>
</evidence>
<dbReference type="Gene3D" id="3.40.720.10">
    <property type="entry name" value="Alkaline Phosphatase, subunit A"/>
    <property type="match status" value="1"/>
</dbReference>
<dbReference type="AlphaFoldDB" id="A0A2L1IQ96"/>
<feature type="binding site" evidence="14">
    <location>
        <position position="83"/>
    </location>
    <ligand>
        <name>Zn(2+)</name>
        <dbReference type="ChEBI" id="CHEBI:29105"/>
        <label>2</label>
    </ligand>
</feature>
<dbReference type="SMART" id="SM00098">
    <property type="entry name" value="alkPPc"/>
    <property type="match status" value="1"/>
</dbReference>
<keyword evidence="12" id="KW-0449">Lipoprotein</keyword>
<keyword evidence="4" id="KW-1003">Cell membrane</keyword>
<dbReference type="SUPFAM" id="SSF53649">
    <property type="entry name" value="Alkaline phosphatase-like"/>
    <property type="match status" value="1"/>
</dbReference>
<organism evidence="18">
    <name type="scientific">Nilaparvata lugens</name>
    <name type="common">Brown planthopper</name>
    <dbReference type="NCBI Taxonomy" id="108931"/>
    <lineage>
        <taxon>Eukaryota</taxon>
        <taxon>Metazoa</taxon>
        <taxon>Ecdysozoa</taxon>
        <taxon>Arthropoda</taxon>
        <taxon>Hexapoda</taxon>
        <taxon>Insecta</taxon>
        <taxon>Pterygota</taxon>
        <taxon>Neoptera</taxon>
        <taxon>Paraneoptera</taxon>
        <taxon>Hemiptera</taxon>
        <taxon>Auchenorrhyncha</taxon>
        <taxon>Fulgoroidea</taxon>
        <taxon>Delphacidae</taxon>
        <taxon>Delphacinae</taxon>
        <taxon>Nilaparvata</taxon>
    </lineage>
</organism>
<feature type="binding site" evidence="14">
    <location>
        <position position="402"/>
    </location>
    <ligand>
        <name>Zn(2+)</name>
        <dbReference type="ChEBI" id="CHEBI:29105"/>
        <label>2</label>
    </ligand>
</feature>
<feature type="binding site" evidence="14">
    <location>
        <position position="198"/>
    </location>
    <ligand>
        <name>Mg(2+)</name>
        <dbReference type="ChEBI" id="CHEBI:18420"/>
    </ligand>
</feature>
<feature type="binding site" evidence="14">
    <location>
        <position position="360"/>
    </location>
    <ligand>
        <name>Zn(2+)</name>
        <dbReference type="ChEBI" id="CHEBI:29105"/>
        <label>2</label>
    </ligand>
</feature>
<feature type="binding site" evidence="14">
    <location>
        <position position="364"/>
    </location>
    <ligand>
        <name>Zn(2+)</name>
        <dbReference type="ChEBI" id="CHEBI:29105"/>
        <label>2</label>
    </ligand>
</feature>
<keyword evidence="5" id="KW-0336">GPI-anchor</keyword>
<evidence type="ECO:0000256" key="17">
    <source>
        <dbReference type="SAM" id="SignalP"/>
    </source>
</evidence>
<comment type="cofactor">
    <cofactor evidence="14">
        <name>Zn(2+)</name>
        <dbReference type="ChEBI" id="CHEBI:29105"/>
    </cofactor>
    <text evidence="14">Binds 2 Zn(2+) ions.</text>
</comment>
<keyword evidence="9 14" id="KW-0460">Magnesium</keyword>
<evidence type="ECO:0000256" key="16">
    <source>
        <dbReference type="RuleBase" id="RU003947"/>
    </source>
</evidence>
<dbReference type="EMBL" id="MF741667">
    <property type="protein sequence ID" value="AVD96950.1"/>
    <property type="molecule type" value="mRNA"/>
</dbReference>
<evidence type="ECO:0000313" key="18">
    <source>
        <dbReference type="EMBL" id="AVD96950.1"/>
    </source>
</evidence>
<feature type="binding site" evidence="14">
    <location>
        <position position="401"/>
    </location>
    <ligand>
        <name>Zn(2+)</name>
        <dbReference type="ChEBI" id="CHEBI:29105"/>
        <label>2</label>
    </ligand>
</feature>
<proteinExistence type="evidence at transcript level"/>
<comment type="catalytic activity">
    <reaction evidence="16">
        <text>a phosphate monoester + H2O = an alcohol + phosphate</text>
        <dbReference type="Rhea" id="RHEA:15017"/>
        <dbReference type="ChEBI" id="CHEBI:15377"/>
        <dbReference type="ChEBI" id="CHEBI:30879"/>
        <dbReference type="ChEBI" id="CHEBI:43474"/>
        <dbReference type="ChEBI" id="CHEBI:67140"/>
        <dbReference type="EC" id="3.1.3.1"/>
    </reaction>
</comment>
<dbReference type="CDD" id="cd16012">
    <property type="entry name" value="ALP"/>
    <property type="match status" value="1"/>
</dbReference>
<dbReference type="GO" id="GO:0098552">
    <property type="term" value="C:side of membrane"/>
    <property type="evidence" value="ECO:0007669"/>
    <property type="project" value="UniProtKB-KW"/>
</dbReference>
<evidence type="ECO:0000256" key="11">
    <source>
        <dbReference type="ARBA" id="ARBA00023180"/>
    </source>
</evidence>
<evidence type="ECO:0000256" key="1">
    <source>
        <dbReference type="ARBA" id="ARBA00004609"/>
    </source>
</evidence>
<evidence type="ECO:0000256" key="13">
    <source>
        <dbReference type="PIRSR" id="PIRSR601952-1"/>
    </source>
</evidence>
<dbReference type="FunFam" id="3.40.720.10:FF:000008">
    <property type="entry name" value="Alkaline phosphatase"/>
    <property type="match status" value="1"/>
</dbReference>